<reference evidence="2" key="1">
    <citation type="submission" date="2021-01" db="EMBL/GenBank/DDBJ databases">
        <title>Marivirga sp. nov., isolated from intertidal surface sediments.</title>
        <authorList>
            <person name="Zhang M."/>
        </authorList>
    </citation>
    <scope>NUCLEOTIDE SEQUENCE</scope>
    <source>
        <strain evidence="2">SM1354</strain>
    </source>
</reference>
<dbReference type="AlphaFoldDB" id="A0A937DJ91"/>
<evidence type="ECO:0000256" key="1">
    <source>
        <dbReference type="SAM" id="Phobius"/>
    </source>
</evidence>
<sequence length="158" mass="18344">MTYLFWQKPTFSSSTKLFQNSEQVGVFNFGSFSTNSSVLIKGQTYSIEPQGFGQKVLWIDTKDFSVIAEIYFEQFSSVARIVYNNEIYVYKDKILMKDGQLIAKCNTKTFSEDGNIESPEDNLILMLSTYYIHQYKSSLISFFVTIISTFIIVYFLFF</sequence>
<dbReference type="Proteomes" id="UP000642920">
    <property type="component" value="Unassembled WGS sequence"/>
</dbReference>
<keyword evidence="1" id="KW-0472">Membrane</keyword>
<name>A0A937DJ91_9BACT</name>
<keyword evidence="3" id="KW-1185">Reference proteome</keyword>
<accession>A0A937DJ91</accession>
<dbReference type="RefSeq" id="WP_201918408.1">
    <property type="nucleotide sequence ID" value="NZ_JAERQG010000001.1"/>
</dbReference>
<gene>
    <name evidence="2" type="ORF">JKP34_05235</name>
</gene>
<keyword evidence="1" id="KW-0812">Transmembrane</keyword>
<organism evidence="2 3">
    <name type="scientific">Marivirga atlantica</name>
    <dbReference type="NCBI Taxonomy" id="1548457"/>
    <lineage>
        <taxon>Bacteria</taxon>
        <taxon>Pseudomonadati</taxon>
        <taxon>Bacteroidota</taxon>
        <taxon>Cytophagia</taxon>
        <taxon>Cytophagales</taxon>
        <taxon>Marivirgaceae</taxon>
        <taxon>Marivirga</taxon>
    </lineage>
</organism>
<keyword evidence="1" id="KW-1133">Transmembrane helix</keyword>
<comment type="caution">
    <text evidence="2">The sequence shown here is derived from an EMBL/GenBank/DDBJ whole genome shotgun (WGS) entry which is preliminary data.</text>
</comment>
<protein>
    <submittedName>
        <fullName evidence="2">Uncharacterized protein</fullName>
    </submittedName>
</protein>
<evidence type="ECO:0000313" key="3">
    <source>
        <dbReference type="Proteomes" id="UP000642920"/>
    </source>
</evidence>
<feature type="transmembrane region" description="Helical" evidence="1">
    <location>
        <begin position="139"/>
        <end position="157"/>
    </location>
</feature>
<dbReference type="EMBL" id="JAERQG010000001">
    <property type="protein sequence ID" value="MBL0764644.1"/>
    <property type="molecule type" value="Genomic_DNA"/>
</dbReference>
<evidence type="ECO:0000313" key="2">
    <source>
        <dbReference type="EMBL" id="MBL0764644.1"/>
    </source>
</evidence>
<proteinExistence type="predicted"/>